<dbReference type="AlphaFoldDB" id="F0QVM7"/>
<dbReference type="KEGG" id="vmo:VMUT_0669"/>
<evidence type="ECO:0000313" key="1">
    <source>
        <dbReference type="EMBL" id="ADY00880.1"/>
    </source>
</evidence>
<dbReference type="EMBL" id="CP002529">
    <property type="protein sequence ID" value="ADY00880.1"/>
    <property type="molecule type" value="Genomic_DNA"/>
</dbReference>
<dbReference type="STRING" id="985053.VMUT_0669"/>
<dbReference type="HOGENOM" id="CLU_2748419_0_0_2"/>
<protein>
    <submittedName>
        <fullName evidence="1">Uncharacterized protein</fullName>
    </submittedName>
</protein>
<sequence length="70" mass="7969">MLINDLGPIINTWTLEGSEKYVDGFSIGLPCLSTRKYWFVRRRAIAITKASIDKARAHGLDKPIPITYIY</sequence>
<reference evidence="1 2" key="1">
    <citation type="journal article" date="2011" name="J. Bacteriol.">
        <title>Complete genome sequence of 'Vulcanisaeta moutnovskia' strain 768-28, a novel member of the hyperthermophilic crenarchaeal genus vulcanisaeta.</title>
        <authorList>
            <person name="Gumerov V.M."/>
            <person name="Mardanov A.V."/>
            <person name="Beletsky A.V."/>
            <person name="Prokofeva M.I."/>
            <person name="Bonch-Osmolovskaya E.A."/>
            <person name="Ravin N.V."/>
            <person name="Skryabin K.G."/>
        </authorList>
    </citation>
    <scope>NUCLEOTIDE SEQUENCE [LARGE SCALE GENOMIC DNA]</scope>
    <source>
        <strain evidence="1 2">768-28</strain>
    </source>
</reference>
<keyword evidence="2" id="KW-1185">Reference proteome</keyword>
<evidence type="ECO:0000313" key="2">
    <source>
        <dbReference type="Proteomes" id="UP000007485"/>
    </source>
</evidence>
<gene>
    <name evidence="1" type="ordered locus">VMUT_0669</name>
</gene>
<dbReference type="Proteomes" id="UP000007485">
    <property type="component" value="Chromosome"/>
</dbReference>
<organism evidence="1 2">
    <name type="scientific">Vulcanisaeta moutnovskia (strain 768-28)</name>
    <dbReference type="NCBI Taxonomy" id="985053"/>
    <lineage>
        <taxon>Archaea</taxon>
        <taxon>Thermoproteota</taxon>
        <taxon>Thermoprotei</taxon>
        <taxon>Thermoproteales</taxon>
        <taxon>Thermoproteaceae</taxon>
        <taxon>Vulcanisaeta</taxon>
    </lineage>
</organism>
<name>F0QVM7_VULM7</name>
<accession>F0QVM7</accession>
<proteinExistence type="predicted"/>